<dbReference type="EMBL" id="QKZK01000004">
    <property type="protein sequence ID" value="PZX19497.1"/>
    <property type="molecule type" value="Genomic_DNA"/>
</dbReference>
<dbReference type="InterPro" id="IPR003594">
    <property type="entry name" value="HATPase_dom"/>
</dbReference>
<keyword evidence="9" id="KW-0812">Transmembrane</keyword>
<keyword evidence="9" id="KW-0472">Membrane</keyword>
<evidence type="ECO:0000256" key="2">
    <source>
        <dbReference type="ARBA" id="ARBA00012438"/>
    </source>
</evidence>
<dbReference type="InterPro" id="IPR036890">
    <property type="entry name" value="HATPase_C_sf"/>
</dbReference>
<dbReference type="GO" id="GO:0005524">
    <property type="term" value="F:ATP binding"/>
    <property type="evidence" value="ECO:0007669"/>
    <property type="project" value="UniProtKB-KW"/>
</dbReference>
<dbReference type="AlphaFoldDB" id="A0A2W7NN08"/>
<evidence type="ECO:0000256" key="8">
    <source>
        <dbReference type="ARBA" id="ARBA00023012"/>
    </source>
</evidence>
<evidence type="ECO:0000256" key="1">
    <source>
        <dbReference type="ARBA" id="ARBA00000085"/>
    </source>
</evidence>
<accession>A0A2W7NN08</accession>
<evidence type="ECO:0000256" key="9">
    <source>
        <dbReference type="SAM" id="Phobius"/>
    </source>
</evidence>
<keyword evidence="4" id="KW-0808">Transferase</keyword>
<gene>
    <name evidence="11" type="ORF">LX69_00765</name>
</gene>
<keyword evidence="9" id="KW-1133">Transmembrane helix</keyword>
<keyword evidence="8" id="KW-0902">Two-component regulatory system</keyword>
<keyword evidence="5" id="KW-0547">Nucleotide-binding</keyword>
<organism evidence="11 12">
    <name type="scientific">Breznakibacter xylanolyticus</name>
    <dbReference type="NCBI Taxonomy" id="990"/>
    <lineage>
        <taxon>Bacteria</taxon>
        <taxon>Pseudomonadati</taxon>
        <taxon>Bacteroidota</taxon>
        <taxon>Bacteroidia</taxon>
        <taxon>Marinilabiliales</taxon>
        <taxon>Marinilabiliaceae</taxon>
        <taxon>Breznakibacter</taxon>
    </lineage>
</organism>
<proteinExistence type="predicted"/>
<evidence type="ECO:0000313" key="12">
    <source>
        <dbReference type="Proteomes" id="UP000249239"/>
    </source>
</evidence>
<evidence type="ECO:0000313" key="11">
    <source>
        <dbReference type="EMBL" id="PZX19497.1"/>
    </source>
</evidence>
<protein>
    <recommendedName>
        <fullName evidence="2">histidine kinase</fullName>
        <ecNumber evidence="2">2.7.13.3</ecNumber>
    </recommendedName>
</protein>
<keyword evidence="12" id="KW-1185">Reference proteome</keyword>
<evidence type="ECO:0000256" key="3">
    <source>
        <dbReference type="ARBA" id="ARBA00022553"/>
    </source>
</evidence>
<dbReference type="PRINTS" id="PR00344">
    <property type="entry name" value="BCTRLSENSOR"/>
</dbReference>
<feature type="transmembrane region" description="Helical" evidence="9">
    <location>
        <begin position="133"/>
        <end position="153"/>
    </location>
</feature>
<evidence type="ECO:0000256" key="6">
    <source>
        <dbReference type="ARBA" id="ARBA00022777"/>
    </source>
</evidence>
<dbReference type="SUPFAM" id="SSF55874">
    <property type="entry name" value="ATPase domain of HSP90 chaperone/DNA topoisomerase II/histidine kinase"/>
    <property type="match status" value="1"/>
</dbReference>
<evidence type="ECO:0000256" key="7">
    <source>
        <dbReference type="ARBA" id="ARBA00022840"/>
    </source>
</evidence>
<dbReference type="InterPro" id="IPR005467">
    <property type="entry name" value="His_kinase_dom"/>
</dbReference>
<feature type="domain" description="Histidine kinase" evidence="10">
    <location>
        <begin position="171"/>
        <end position="372"/>
    </location>
</feature>
<evidence type="ECO:0000256" key="4">
    <source>
        <dbReference type="ARBA" id="ARBA00022679"/>
    </source>
</evidence>
<sequence length="372" mass="42125">MLLTALFIGGFTLWYTNGLVEIIKQDEHRKMEIWAEAIRVLTVSDGSESAPMMNLINKVIAENRTIPVILIDHAGQVLSYNNLDAGRENDVQYLMKELEAMKHHGDHIFIDLGEGEIQYLYYRDSVLLQQLKWFPMVQMLVVAVFIIVAYMVFSGTRKAEQDQVWVGMAKETAHQLGTPTSSLLAWVDLLKMKQVEPDLVGEMAKDVERLRIITDRFSKIGTQGDMQMLVLSQTIGATLDYLKKRTSSQVHFHLNEGDACYQAFINPVLFEWVIENLCKNALDAMGGKGDITISLSDHKQFVCIDVKDTGKGIPRHRFKTVFQPGYTTKKRGWGLGLTLVKRIVEQYHKGKIFVASSQPGEGSTFRILLRKG</sequence>
<dbReference type="Pfam" id="PF02518">
    <property type="entry name" value="HATPase_c"/>
    <property type="match status" value="1"/>
</dbReference>
<dbReference type="InterPro" id="IPR004358">
    <property type="entry name" value="Sig_transdc_His_kin-like_C"/>
</dbReference>
<dbReference type="Proteomes" id="UP000249239">
    <property type="component" value="Unassembled WGS sequence"/>
</dbReference>
<keyword evidence="6 11" id="KW-0418">Kinase</keyword>
<keyword evidence="7" id="KW-0067">ATP-binding</keyword>
<reference evidence="11 12" key="1">
    <citation type="submission" date="2018-06" db="EMBL/GenBank/DDBJ databases">
        <title>Genomic Encyclopedia of Archaeal and Bacterial Type Strains, Phase II (KMG-II): from individual species to whole genera.</title>
        <authorList>
            <person name="Goeker M."/>
        </authorList>
    </citation>
    <scope>NUCLEOTIDE SEQUENCE [LARGE SCALE GENOMIC DNA]</scope>
    <source>
        <strain evidence="11 12">DSM 6779</strain>
    </source>
</reference>
<keyword evidence="3" id="KW-0597">Phosphoprotein</keyword>
<dbReference type="PANTHER" id="PTHR43065">
    <property type="entry name" value="SENSOR HISTIDINE KINASE"/>
    <property type="match status" value="1"/>
</dbReference>
<dbReference type="PROSITE" id="PS50109">
    <property type="entry name" value="HIS_KIN"/>
    <property type="match status" value="1"/>
</dbReference>
<dbReference type="GO" id="GO:0004673">
    <property type="term" value="F:protein histidine kinase activity"/>
    <property type="evidence" value="ECO:0007669"/>
    <property type="project" value="UniProtKB-EC"/>
</dbReference>
<dbReference type="PANTHER" id="PTHR43065:SF10">
    <property type="entry name" value="PEROXIDE STRESS-ACTIVATED HISTIDINE KINASE MAK3"/>
    <property type="match status" value="1"/>
</dbReference>
<dbReference type="SMART" id="SM00387">
    <property type="entry name" value="HATPase_c"/>
    <property type="match status" value="1"/>
</dbReference>
<dbReference type="GO" id="GO:0000160">
    <property type="term" value="P:phosphorelay signal transduction system"/>
    <property type="evidence" value="ECO:0007669"/>
    <property type="project" value="UniProtKB-KW"/>
</dbReference>
<comment type="caution">
    <text evidence="11">The sequence shown here is derived from an EMBL/GenBank/DDBJ whole genome shotgun (WGS) entry which is preliminary data.</text>
</comment>
<name>A0A2W7NN08_9BACT</name>
<evidence type="ECO:0000256" key="5">
    <source>
        <dbReference type="ARBA" id="ARBA00022741"/>
    </source>
</evidence>
<comment type="catalytic activity">
    <reaction evidence="1">
        <text>ATP + protein L-histidine = ADP + protein N-phospho-L-histidine.</text>
        <dbReference type="EC" id="2.7.13.3"/>
    </reaction>
</comment>
<dbReference type="Gene3D" id="3.30.565.10">
    <property type="entry name" value="Histidine kinase-like ATPase, C-terminal domain"/>
    <property type="match status" value="1"/>
</dbReference>
<dbReference type="EC" id="2.7.13.3" evidence="2"/>
<evidence type="ECO:0000259" key="10">
    <source>
        <dbReference type="PROSITE" id="PS50109"/>
    </source>
</evidence>